<gene>
    <name evidence="1" type="ORF">VCS650_LOCUS18489</name>
</gene>
<dbReference type="AlphaFoldDB" id="A0A814M340"/>
<sequence>MCFNYFHFYELYNTFFSLNQRLNQLLLHKINIPIDLDSVPSENLLTFCFQLHGFLSKSQNHSLAVSTCDEHRLNLIMNDSLFQDKFNKLKSLTLFDHHEYPVSNVRFSERMDLYQTLERLTLHEIREGDADGSFLKQLCNELISSKMKSLKYLNISFSPYRCGCPAGDHHGTQDVEFEFDYLPEEEKSLSNLETLIIGNIPDENRTWTSTQVSFHVLTKELLPRLPKLNKLMINAVHFDQDRSLQLIGVNIPDENRTWTSTQVSFHVLTKELLPRLPKLNKLMINAVHFDQDRSLQLIGVSIKRLIVHFQFHQK</sequence>
<organism evidence="1 2">
    <name type="scientific">Adineta steineri</name>
    <dbReference type="NCBI Taxonomy" id="433720"/>
    <lineage>
        <taxon>Eukaryota</taxon>
        <taxon>Metazoa</taxon>
        <taxon>Spiralia</taxon>
        <taxon>Gnathifera</taxon>
        <taxon>Rotifera</taxon>
        <taxon>Eurotatoria</taxon>
        <taxon>Bdelloidea</taxon>
        <taxon>Adinetida</taxon>
        <taxon>Adinetidae</taxon>
        <taxon>Adineta</taxon>
    </lineage>
</organism>
<reference evidence="1" key="1">
    <citation type="submission" date="2021-02" db="EMBL/GenBank/DDBJ databases">
        <authorList>
            <person name="Nowell W R."/>
        </authorList>
    </citation>
    <scope>NUCLEOTIDE SEQUENCE</scope>
</reference>
<dbReference type="EMBL" id="CAJNON010000177">
    <property type="protein sequence ID" value="CAF1071187.1"/>
    <property type="molecule type" value="Genomic_DNA"/>
</dbReference>
<protein>
    <submittedName>
        <fullName evidence="1">Uncharacterized protein</fullName>
    </submittedName>
</protein>
<dbReference type="Proteomes" id="UP000663891">
    <property type="component" value="Unassembled WGS sequence"/>
</dbReference>
<proteinExistence type="predicted"/>
<evidence type="ECO:0000313" key="1">
    <source>
        <dbReference type="EMBL" id="CAF1071187.1"/>
    </source>
</evidence>
<name>A0A814M340_9BILA</name>
<comment type="caution">
    <text evidence="1">The sequence shown here is derived from an EMBL/GenBank/DDBJ whole genome shotgun (WGS) entry which is preliminary data.</text>
</comment>
<accession>A0A814M340</accession>
<dbReference type="OrthoDB" id="10075747at2759"/>
<evidence type="ECO:0000313" key="2">
    <source>
        <dbReference type="Proteomes" id="UP000663891"/>
    </source>
</evidence>